<evidence type="ECO:0000256" key="1">
    <source>
        <dbReference type="ARBA" id="ARBA00022723"/>
    </source>
</evidence>
<dbReference type="CDD" id="cd12148">
    <property type="entry name" value="fungal_TF_MHR"/>
    <property type="match status" value="1"/>
</dbReference>
<evidence type="ECO:0000313" key="5">
    <source>
        <dbReference type="Proteomes" id="UP000789572"/>
    </source>
</evidence>
<keyword evidence="2" id="KW-0539">Nucleus</keyword>
<dbReference type="SMART" id="SM00066">
    <property type="entry name" value="GAL4"/>
    <property type="match status" value="1"/>
</dbReference>
<dbReference type="CDD" id="cd00067">
    <property type="entry name" value="GAL4"/>
    <property type="match status" value="1"/>
</dbReference>
<organism evidence="4 5">
    <name type="scientific">Paraglomus occultum</name>
    <dbReference type="NCBI Taxonomy" id="144539"/>
    <lineage>
        <taxon>Eukaryota</taxon>
        <taxon>Fungi</taxon>
        <taxon>Fungi incertae sedis</taxon>
        <taxon>Mucoromycota</taxon>
        <taxon>Glomeromycotina</taxon>
        <taxon>Glomeromycetes</taxon>
        <taxon>Paraglomerales</taxon>
        <taxon>Paraglomeraceae</taxon>
        <taxon>Paraglomus</taxon>
    </lineage>
</organism>
<accession>A0A9N9BDP1</accession>
<dbReference type="PANTHER" id="PTHR46910:SF1">
    <property type="entry name" value="MISCELLANEOUS ZN(II)2CYS6 TRANSCRIPTION FACTOR (EUROFUNG)-RELATED"/>
    <property type="match status" value="1"/>
</dbReference>
<evidence type="ECO:0000256" key="2">
    <source>
        <dbReference type="ARBA" id="ARBA00023242"/>
    </source>
</evidence>
<dbReference type="GO" id="GO:0003677">
    <property type="term" value="F:DNA binding"/>
    <property type="evidence" value="ECO:0007669"/>
    <property type="project" value="InterPro"/>
</dbReference>
<proteinExistence type="predicted"/>
<dbReference type="GO" id="GO:0006351">
    <property type="term" value="P:DNA-templated transcription"/>
    <property type="evidence" value="ECO:0007669"/>
    <property type="project" value="InterPro"/>
</dbReference>
<dbReference type="Gene3D" id="4.10.240.10">
    <property type="entry name" value="Zn(2)-C6 fungal-type DNA-binding domain"/>
    <property type="match status" value="1"/>
</dbReference>
<evidence type="ECO:0000313" key="4">
    <source>
        <dbReference type="EMBL" id="CAG8564316.1"/>
    </source>
</evidence>
<keyword evidence="1" id="KW-0479">Metal-binding</keyword>
<feature type="domain" description="Zn(2)-C6 fungal-type" evidence="3">
    <location>
        <begin position="21"/>
        <end position="55"/>
    </location>
</feature>
<reference evidence="4" key="1">
    <citation type="submission" date="2021-06" db="EMBL/GenBank/DDBJ databases">
        <authorList>
            <person name="Kallberg Y."/>
            <person name="Tangrot J."/>
            <person name="Rosling A."/>
        </authorList>
    </citation>
    <scope>NUCLEOTIDE SEQUENCE</scope>
    <source>
        <strain evidence="4">IA702</strain>
    </source>
</reference>
<dbReference type="PROSITE" id="PS00463">
    <property type="entry name" value="ZN2_CY6_FUNGAL_1"/>
    <property type="match status" value="1"/>
</dbReference>
<dbReference type="AlphaFoldDB" id="A0A9N9BDP1"/>
<dbReference type="Proteomes" id="UP000789572">
    <property type="component" value="Unassembled WGS sequence"/>
</dbReference>
<dbReference type="GO" id="GO:0008270">
    <property type="term" value="F:zinc ion binding"/>
    <property type="evidence" value="ECO:0007669"/>
    <property type="project" value="InterPro"/>
</dbReference>
<dbReference type="OrthoDB" id="2123952at2759"/>
<dbReference type="PANTHER" id="PTHR46910">
    <property type="entry name" value="TRANSCRIPTION FACTOR PDR1"/>
    <property type="match status" value="1"/>
</dbReference>
<dbReference type="InterPro" id="IPR007219">
    <property type="entry name" value="XnlR_reg_dom"/>
</dbReference>
<dbReference type="InterPro" id="IPR050987">
    <property type="entry name" value="AtrR-like"/>
</dbReference>
<dbReference type="SUPFAM" id="SSF57701">
    <property type="entry name" value="Zn2/Cys6 DNA-binding domain"/>
    <property type="match status" value="1"/>
</dbReference>
<dbReference type="GO" id="GO:0000981">
    <property type="term" value="F:DNA-binding transcription factor activity, RNA polymerase II-specific"/>
    <property type="evidence" value="ECO:0007669"/>
    <property type="project" value="InterPro"/>
</dbReference>
<evidence type="ECO:0000259" key="3">
    <source>
        <dbReference type="PROSITE" id="PS50048"/>
    </source>
</evidence>
<sequence>MMEYVFVDDLHRYKRLKVTRACESCRRRKVKCDGGSGGTQTPCSSCRKLKIECIFSNMAVKRTHPKTEQEQMDERSQRIENILHKLDEEDSAKGKRGLLDTVKICQTGRAQYIYNSEPLKTDEKRCDFPETVIFTEPPLPFIGFSNPPLPSPELTNNLVQLYFHHIHPYVPIVHKANFLRRLNNKDGNNPLSPLLLYAVLAIASKFSEDPAVRTDPMDPDTAGLAYYNKAK</sequence>
<keyword evidence="5" id="KW-1185">Reference proteome</keyword>
<feature type="non-terminal residue" evidence="4">
    <location>
        <position position="231"/>
    </location>
</feature>
<gene>
    <name evidence="4" type="ORF">POCULU_LOCUS5669</name>
</gene>
<dbReference type="PROSITE" id="PS50048">
    <property type="entry name" value="ZN2_CY6_FUNGAL_2"/>
    <property type="match status" value="1"/>
</dbReference>
<protein>
    <submittedName>
        <fullName evidence="4">5164_t:CDS:1</fullName>
    </submittedName>
</protein>
<dbReference type="InterPro" id="IPR001138">
    <property type="entry name" value="Zn2Cys6_DnaBD"/>
</dbReference>
<dbReference type="InterPro" id="IPR036864">
    <property type="entry name" value="Zn2-C6_fun-type_DNA-bd_sf"/>
</dbReference>
<dbReference type="Pfam" id="PF04082">
    <property type="entry name" value="Fungal_trans"/>
    <property type="match status" value="1"/>
</dbReference>
<name>A0A9N9BDP1_9GLOM</name>
<comment type="caution">
    <text evidence="4">The sequence shown here is derived from an EMBL/GenBank/DDBJ whole genome shotgun (WGS) entry which is preliminary data.</text>
</comment>
<dbReference type="EMBL" id="CAJVPJ010000903">
    <property type="protein sequence ID" value="CAG8564316.1"/>
    <property type="molecule type" value="Genomic_DNA"/>
</dbReference>
<dbReference type="Pfam" id="PF00172">
    <property type="entry name" value="Zn_clus"/>
    <property type="match status" value="1"/>
</dbReference>